<dbReference type="Proteomes" id="UP001164929">
    <property type="component" value="Chromosome 6"/>
</dbReference>
<dbReference type="EMBL" id="JAQIZT010000006">
    <property type="protein sequence ID" value="KAJ6994268.1"/>
    <property type="molecule type" value="Genomic_DNA"/>
</dbReference>
<comment type="caution">
    <text evidence="2">The sequence shown here is derived from an EMBL/GenBank/DDBJ whole genome shotgun (WGS) entry which is preliminary data.</text>
</comment>
<accession>A0AAD6QPM8</accession>
<organism evidence="2 3">
    <name type="scientific">Populus alba x Populus x berolinensis</name>
    <dbReference type="NCBI Taxonomy" id="444605"/>
    <lineage>
        <taxon>Eukaryota</taxon>
        <taxon>Viridiplantae</taxon>
        <taxon>Streptophyta</taxon>
        <taxon>Embryophyta</taxon>
        <taxon>Tracheophyta</taxon>
        <taxon>Spermatophyta</taxon>
        <taxon>Magnoliopsida</taxon>
        <taxon>eudicotyledons</taxon>
        <taxon>Gunneridae</taxon>
        <taxon>Pentapetalae</taxon>
        <taxon>rosids</taxon>
        <taxon>fabids</taxon>
        <taxon>Malpighiales</taxon>
        <taxon>Salicaceae</taxon>
        <taxon>Saliceae</taxon>
        <taxon>Populus</taxon>
    </lineage>
</organism>
<sequence>MSQMRGERRKNTREGETEERGTKKNPEKGHESGGTKSKPREPEDKKHRRTRMKYINTDTNRQIQRKNKRPKKVKDEKEQKREFLFSQQPHAFIAIVVNLQQPGKFFISLSQL</sequence>
<dbReference type="AlphaFoldDB" id="A0AAD6QPM8"/>
<evidence type="ECO:0000256" key="1">
    <source>
        <dbReference type="SAM" id="MobiDB-lite"/>
    </source>
</evidence>
<evidence type="ECO:0000313" key="2">
    <source>
        <dbReference type="EMBL" id="KAJ6994268.1"/>
    </source>
</evidence>
<feature type="compositionally biased region" description="Basic residues" evidence="1">
    <location>
        <begin position="63"/>
        <end position="72"/>
    </location>
</feature>
<keyword evidence="3" id="KW-1185">Reference proteome</keyword>
<protein>
    <submittedName>
        <fullName evidence="2">Uncharacterized protein</fullName>
    </submittedName>
</protein>
<name>A0AAD6QPM8_9ROSI</name>
<proteinExistence type="predicted"/>
<evidence type="ECO:0000313" key="3">
    <source>
        <dbReference type="Proteomes" id="UP001164929"/>
    </source>
</evidence>
<feature type="compositionally biased region" description="Basic and acidic residues" evidence="1">
    <location>
        <begin position="12"/>
        <end position="45"/>
    </location>
</feature>
<reference evidence="2" key="1">
    <citation type="journal article" date="2023" name="Mol. Ecol. Resour.">
        <title>Chromosome-level genome assembly of a triploid poplar Populus alba 'Berolinensis'.</title>
        <authorList>
            <person name="Chen S."/>
            <person name="Yu Y."/>
            <person name="Wang X."/>
            <person name="Wang S."/>
            <person name="Zhang T."/>
            <person name="Zhou Y."/>
            <person name="He R."/>
            <person name="Meng N."/>
            <person name="Wang Y."/>
            <person name="Liu W."/>
            <person name="Liu Z."/>
            <person name="Liu J."/>
            <person name="Guo Q."/>
            <person name="Huang H."/>
            <person name="Sederoff R.R."/>
            <person name="Wang G."/>
            <person name="Qu G."/>
            <person name="Chen S."/>
        </authorList>
    </citation>
    <scope>NUCLEOTIDE SEQUENCE</scope>
    <source>
        <strain evidence="2">SC-2020</strain>
    </source>
</reference>
<feature type="region of interest" description="Disordered" evidence="1">
    <location>
        <begin position="1"/>
        <end position="79"/>
    </location>
</feature>
<gene>
    <name evidence="2" type="ORF">NC653_017178</name>
</gene>